<comment type="subunit">
    <text evidence="4">Part of the Bam complex.</text>
</comment>
<dbReference type="RefSeq" id="WP_086962629.1">
    <property type="nucleotide sequence ID" value="NZ_FUKS01000046.1"/>
</dbReference>
<dbReference type="PIRSF" id="PIRSF026343">
    <property type="entry name" value="NlpB"/>
    <property type="match status" value="1"/>
</dbReference>
<dbReference type="EMBL" id="QPGL01000001">
    <property type="protein sequence ID" value="RCS72823.1"/>
    <property type="molecule type" value="Genomic_DNA"/>
</dbReference>
<comment type="subcellular location">
    <subcellularLocation>
        <location evidence="4">Cell outer membrane</location>
        <topology evidence="4">Lipid-anchor</topology>
    </subcellularLocation>
</comment>
<gene>
    <name evidence="4" type="primary">bamC</name>
    <name evidence="6" type="ORF">CIK83_03920</name>
</gene>
<evidence type="ECO:0000313" key="6">
    <source>
        <dbReference type="EMBL" id="RCS72823.1"/>
    </source>
</evidence>
<evidence type="ECO:0000313" key="7">
    <source>
        <dbReference type="Proteomes" id="UP000252479"/>
    </source>
</evidence>
<evidence type="ECO:0000256" key="1">
    <source>
        <dbReference type="ARBA" id="ARBA00022729"/>
    </source>
</evidence>
<dbReference type="NCBIfam" id="NF008674">
    <property type="entry name" value="PRK11679.1"/>
    <property type="match status" value="1"/>
</dbReference>
<keyword evidence="4" id="KW-0449">Lipoprotein</keyword>
<evidence type="ECO:0000256" key="2">
    <source>
        <dbReference type="ARBA" id="ARBA00023136"/>
    </source>
</evidence>
<keyword evidence="2 4" id="KW-0472">Membrane</keyword>
<reference evidence="6 7" key="1">
    <citation type="journal article" date="2017" name="Elife">
        <title>Extensive horizontal gene transfer in cheese-associated bacteria.</title>
        <authorList>
            <person name="Bonham K.S."/>
            <person name="Wolfe B.E."/>
            <person name="Dutton R.J."/>
        </authorList>
    </citation>
    <scope>NUCLEOTIDE SEQUENCE [LARGE SCALE GENOMIC DNA]</scope>
    <source>
        <strain evidence="6 7">JB196</strain>
    </source>
</reference>
<comment type="caution">
    <text evidence="6">The sequence shown here is derived from an EMBL/GenBank/DDBJ whole genome shotgun (WGS) entry which is preliminary data.</text>
</comment>
<accession>A0A368LMT3</accession>
<dbReference type="GO" id="GO:0009279">
    <property type="term" value="C:cell outer membrane"/>
    <property type="evidence" value="ECO:0007669"/>
    <property type="project" value="UniProtKB-SubCell"/>
</dbReference>
<evidence type="ECO:0000256" key="3">
    <source>
        <dbReference type="ARBA" id="ARBA00023237"/>
    </source>
</evidence>
<protein>
    <recommendedName>
        <fullName evidence="4">Outer membrane protein assembly factor BamC</fullName>
    </recommendedName>
</protein>
<sequence length="346" mass="39089">MKFSHQLVVSTLAVLVLSACAGDPEKRRQAKDDFAYLDTTLDQPWVTPADAQPQFYPQYNIPKGNYTGKTGPNVDIRPPQQVLELIPGARVEKVNNDVTMWLISQDELNKVWDLIHTVSNQKGIKFRTDTATTIETDWVNLSAEDESFPIAGRYLINRLETLGRYGFKVSLIEFRENDKDVKLDSDIKDRYSSNMVNYITNQYDKQVTEEARIRALELVNKVPVTMGSDRSGLPVIIARAPYDLVWGKLDTILPQIGFAVDDKNRSQGTIETKYSAPDNEVWQKFDMEPLTLKSRKYTFLVGDLDNRTSINVTDADGKPISQDELQSLSPVLQELFDSSKGSISSN</sequence>
<keyword evidence="4" id="KW-0564">Palmitate</keyword>
<dbReference type="InterPro" id="IPR014524">
    <property type="entry name" value="BamC"/>
</dbReference>
<dbReference type="Pfam" id="PF06804">
    <property type="entry name" value="Lipoprotein_18"/>
    <property type="match status" value="1"/>
</dbReference>
<organism evidence="6 7">
    <name type="scientific">Vibrio casei</name>
    <dbReference type="NCBI Taxonomy" id="673372"/>
    <lineage>
        <taxon>Bacteria</taxon>
        <taxon>Pseudomonadati</taxon>
        <taxon>Pseudomonadota</taxon>
        <taxon>Gammaproteobacteria</taxon>
        <taxon>Vibrionales</taxon>
        <taxon>Vibrionaceae</taxon>
        <taxon>Vibrio</taxon>
    </lineage>
</organism>
<feature type="chain" id="PRO_5018799730" description="Outer membrane protein assembly factor BamC" evidence="5">
    <location>
        <begin position="22"/>
        <end position="346"/>
    </location>
</feature>
<evidence type="ECO:0000256" key="5">
    <source>
        <dbReference type="SAM" id="SignalP"/>
    </source>
</evidence>
<proteinExistence type="inferred from homology"/>
<dbReference type="PROSITE" id="PS51257">
    <property type="entry name" value="PROKAR_LIPOPROTEIN"/>
    <property type="match status" value="1"/>
</dbReference>
<keyword evidence="1 4" id="KW-0732">Signal</keyword>
<keyword evidence="7" id="KW-1185">Reference proteome</keyword>
<dbReference type="GeneID" id="303188048"/>
<keyword evidence="3 4" id="KW-0998">Cell outer membrane</keyword>
<dbReference type="Gene3D" id="3.30.310.170">
    <property type="entry name" value="Outer membrane protein assembly factor BamC"/>
    <property type="match status" value="1"/>
</dbReference>
<feature type="signal peptide" evidence="5">
    <location>
        <begin position="1"/>
        <end position="21"/>
    </location>
</feature>
<dbReference type="InterPro" id="IPR010653">
    <property type="entry name" value="NlpB/DapX"/>
</dbReference>
<name>A0A368LMT3_9VIBR</name>
<dbReference type="HAMAP" id="MF_00924">
    <property type="entry name" value="OM_assembly_BamC"/>
    <property type="match status" value="1"/>
</dbReference>
<dbReference type="GO" id="GO:0051205">
    <property type="term" value="P:protein insertion into membrane"/>
    <property type="evidence" value="ECO:0007669"/>
    <property type="project" value="UniProtKB-UniRule"/>
</dbReference>
<dbReference type="Proteomes" id="UP000252479">
    <property type="component" value="Unassembled WGS sequence"/>
</dbReference>
<dbReference type="Gene3D" id="3.30.530.50">
    <property type="match status" value="1"/>
</dbReference>
<dbReference type="GO" id="GO:0043165">
    <property type="term" value="P:Gram-negative-bacterium-type cell outer membrane assembly"/>
    <property type="evidence" value="ECO:0007669"/>
    <property type="project" value="UniProtKB-UniRule"/>
</dbReference>
<evidence type="ECO:0000256" key="4">
    <source>
        <dbReference type="HAMAP-Rule" id="MF_00924"/>
    </source>
</evidence>
<comment type="similarity">
    <text evidence="4">Belongs to the BamC family.</text>
</comment>
<dbReference type="InterPro" id="IPR042268">
    <property type="entry name" value="BamC_C"/>
</dbReference>
<dbReference type="AlphaFoldDB" id="A0A368LMT3"/>
<comment type="function">
    <text evidence="4">Part of the outer membrane protein assembly complex, which is involved in assembly and insertion of beta-barrel proteins into the outer membrane.</text>
</comment>